<name>A0AAC8VX05_9PROT</name>
<proteinExistence type="predicted"/>
<evidence type="ECO:0000313" key="1">
    <source>
        <dbReference type="EMBL" id="ALG70820.1"/>
    </source>
</evidence>
<protein>
    <recommendedName>
        <fullName evidence="3">Tetratricopeptide repeat protein</fullName>
    </recommendedName>
</protein>
<dbReference type="AlphaFoldDB" id="A0AAC8VX05"/>
<dbReference type="Proteomes" id="UP000069935">
    <property type="component" value="Chromosome 1"/>
</dbReference>
<dbReference type="EMBL" id="CP012401">
    <property type="protein sequence ID" value="ALG70820.1"/>
    <property type="molecule type" value="Genomic_DNA"/>
</dbReference>
<evidence type="ECO:0000313" key="2">
    <source>
        <dbReference type="Proteomes" id="UP000069935"/>
    </source>
</evidence>
<reference evidence="2" key="1">
    <citation type="submission" date="2015-08" db="EMBL/GenBank/DDBJ databases">
        <title>Complete Genome Sequence of Azospirillum thiophilum BV-S.</title>
        <authorList>
            <person name="Fomenkov A."/>
            <person name="Vincze T."/>
            <person name="Grabovich M."/>
            <person name="Dubinina G."/>
            <person name="Orlova M."/>
            <person name="Belousova E."/>
            <person name="Roberts R.J."/>
        </authorList>
    </citation>
    <scope>NUCLEOTIDE SEQUENCE [LARGE SCALE GENOMIC DNA]</scope>
    <source>
        <strain evidence="2">BV-S</strain>
    </source>
</reference>
<organism evidence="1 2">
    <name type="scientific">Azospirillum thiophilum</name>
    <dbReference type="NCBI Taxonomy" id="528244"/>
    <lineage>
        <taxon>Bacteria</taxon>
        <taxon>Pseudomonadati</taxon>
        <taxon>Pseudomonadota</taxon>
        <taxon>Alphaproteobacteria</taxon>
        <taxon>Rhodospirillales</taxon>
        <taxon>Azospirillaceae</taxon>
        <taxon>Azospirillum</taxon>
    </lineage>
</organism>
<dbReference type="RefSeq" id="WP_045580818.1">
    <property type="nucleotide sequence ID" value="NZ_CP012401.1"/>
</dbReference>
<accession>A0AAC8VX05</accession>
<gene>
    <name evidence="1" type="ORF">AL072_07715</name>
</gene>
<dbReference type="InterPro" id="IPR011990">
    <property type="entry name" value="TPR-like_helical_dom_sf"/>
</dbReference>
<keyword evidence="2" id="KW-1185">Reference proteome</keyword>
<dbReference type="Gene3D" id="1.25.40.10">
    <property type="entry name" value="Tetratricopeptide repeat domain"/>
    <property type="match status" value="1"/>
</dbReference>
<evidence type="ECO:0008006" key="3">
    <source>
        <dbReference type="Google" id="ProtNLM"/>
    </source>
</evidence>
<reference evidence="1 2" key="2">
    <citation type="journal article" date="2016" name="Genome Announc.">
        <title>Complete Genome Sequence of a Strain of Azospirillum thiophilum Isolated from a Sulfide Spring.</title>
        <authorList>
            <person name="Fomenkov A."/>
            <person name="Vincze T."/>
            <person name="Grabovich M."/>
            <person name="Anton B.P."/>
            <person name="Dubinina G."/>
            <person name="Orlova M."/>
            <person name="Belousova E."/>
            <person name="Roberts R.J."/>
        </authorList>
    </citation>
    <scope>NUCLEOTIDE SEQUENCE [LARGE SCALE GENOMIC DNA]</scope>
    <source>
        <strain evidence="1 2">BV-S</strain>
    </source>
</reference>
<dbReference type="KEGG" id="ati:AL072_07715"/>
<sequence length="177" mass="19383">MLDEVDEDWLARRYYGGDLPPEAERCLHLAAASYADGEAALAHLARAAEAAPGHRLVDLGHYKFHFYKANLDQALVYGERMIGHAMAALGINHADWRAVTPAAADFRGLEPPPRLFLFALVAIGYLLLRTGRLDAGRKALGKVCELDPDDRFGAARLIAVADRHEQERALDPEEAGA</sequence>